<dbReference type="RefSeq" id="WP_208268242.1">
    <property type="nucleotide sequence ID" value="NZ_BAAAGM010000010.1"/>
</dbReference>
<keyword evidence="3" id="KW-1185">Reference proteome</keyword>
<organism evidence="2 3">
    <name type="scientific">Actinomadura nitritigenes</name>
    <dbReference type="NCBI Taxonomy" id="134602"/>
    <lineage>
        <taxon>Bacteria</taxon>
        <taxon>Bacillati</taxon>
        <taxon>Actinomycetota</taxon>
        <taxon>Actinomycetes</taxon>
        <taxon>Streptosporangiales</taxon>
        <taxon>Thermomonosporaceae</taxon>
        <taxon>Actinomadura</taxon>
    </lineage>
</organism>
<reference evidence="2 3" key="1">
    <citation type="submission" date="2021-03" db="EMBL/GenBank/DDBJ databases">
        <authorList>
            <person name="Kanchanasin P."/>
            <person name="Saeng-In P."/>
            <person name="Phongsopitanun W."/>
            <person name="Yuki M."/>
            <person name="Kudo T."/>
            <person name="Ohkuma M."/>
            <person name="Tanasupawat S."/>
        </authorList>
    </citation>
    <scope>NUCLEOTIDE SEQUENCE [LARGE SCALE GENOMIC DNA]</scope>
    <source>
        <strain evidence="2 3">L46</strain>
    </source>
</reference>
<protein>
    <recommendedName>
        <fullName evidence="4">Helix-turn-helix domain-containing protein</fullName>
    </recommendedName>
</protein>
<evidence type="ECO:0000313" key="2">
    <source>
        <dbReference type="EMBL" id="MBO2439804.1"/>
    </source>
</evidence>
<comment type="caution">
    <text evidence="2">The sequence shown here is derived from an EMBL/GenBank/DDBJ whole genome shotgun (WGS) entry which is preliminary data.</text>
</comment>
<evidence type="ECO:0000256" key="1">
    <source>
        <dbReference type="SAM" id="MobiDB-lite"/>
    </source>
</evidence>
<proteinExistence type="predicted"/>
<evidence type="ECO:0000313" key="3">
    <source>
        <dbReference type="Proteomes" id="UP000666915"/>
    </source>
</evidence>
<sequence>MAETPTRYVQGAVVAGGAAVVLDRVLSSRHVVEALEAMAARDPGLRAELEAMRDAVRRAAAEAALARVSGGGGVTGSAETRPGEGAPGSVYEIGTAEAARLLGLTERRVRQLAAGGLGRRVGGRWLLDRGLVMAYGQRRRAA</sequence>
<dbReference type="EMBL" id="JAGEOK010000012">
    <property type="protein sequence ID" value="MBO2439804.1"/>
    <property type="molecule type" value="Genomic_DNA"/>
</dbReference>
<name>A0ABS3R0N1_9ACTN</name>
<feature type="region of interest" description="Disordered" evidence="1">
    <location>
        <begin position="69"/>
        <end position="89"/>
    </location>
</feature>
<evidence type="ECO:0008006" key="4">
    <source>
        <dbReference type="Google" id="ProtNLM"/>
    </source>
</evidence>
<dbReference type="Proteomes" id="UP000666915">
    <property type="component" value="Unassembled WGS sequence"/>
</dbReference>
<gene>
    <name evidence="2" type="ORF">J4557_19965</name>
</gene>
<accession>A0ABS3R0N1</accession>